<keyword evidence="6" id="KW-1185">Reference proteome</keyword>
<evidence type="ECO:0000256" key="1">
    <source>
        <dbReference type="ARBA" id="ARBA00023015"/>
    </source>
</evidence>
<reference evidence="5 6" key="1">
    <citation type="journal article" date="2016" name="Front. Microbiol.">
        <title>Genomic Resource of Rice Seed Associated Bacteria.</title>
        <authorList>
            <person name="Midha S."/>
            <person name="Bansal K."/>
            <person name="Sharma S."/>
            <person name="Kumar N."/>
            <person name="Patil P.P."/>
            <person name="Chaudhry V."/>
            <person name="Patil P.B."/>
        </authorList>
    </citation>
    <scope>NUCLEOTIDE SEQUENCE [LARGE SCALE GENOMIC DNA]</scope>
    <source>
        <strain evidence="5 6">NS365</strain>
    </source>
</reference>
<evidence type="ECO:0000256" key="2">
    <source>
        <dbReference type="ARBA" id="ARBA00023125"/>
    </source>
</evidence>
<dbReference type="InterPro" id="IPR039422">
    <property type="entry name" value="MarR/SlyA-like"/>
</dbReference>
<keyword evidence="2" id="KW-0238">DNA-binding</keyword>
<dbReference type="SUPFAM" id="SSF46785">
    <property type="entry name" value="Winged helix' DNA-binding domain"/>
    <property type="match status" value="1"/>
</dbReference>
<evidence type="ECO:0000256" key="3">
    <source>
        <dbReference type="ARBA" id="ARBA00023163"/>
    </source>
</evidence>
<dbReference type="Gene3D" id="1.10.10.10">
    <property type="entry name" value="Winged helix-like DNA-binding domain superfamily/Winged helix DNA-binding domain"/>
    <property type="match status" value="1"/>
</dbReference>
<feature type="domain" description="HTH marR-type" evidence="4">
    <location>
        <begin position="7"/>
        <end position="141"/>
    </location>
</feature>
<evidence type="ECO:0000313" key="6">
    <source>
        <dbReference type="Proteomes" id="UP000078529"/>
    </source>
</evidence>
<dbReference type="InterPro" id="IPR036390">
    <property type="entry name" value="WH_DNA-bd_sf"/>
</dbReference>
<dbReference type="InterPro" id="IPR036388">
    <property type="entry name" value="WH-like_DNA-bd_sf"/>
</dbReference>
<dbReference type="PATRIC" id="fig|401562.4.peg.2993"/>
<name>A0A175RZF5_9HYPH</name>
<organism evidence="5 6">
    <name type="scientific">Aureimonas ureilytica</name>
    <dbReference type="NCBI Taxonomy" id="401562"/>
    <lineage>
        <taxon>Bacteria</taxon>
        <taxon>Pseudomonadati</taxon>
        <taxon>Pseudomonadota</taxon>
        <taxon>Alphaproteobacteria</taxon>
        <taxon>Hyphomicrobiales</taxon>
        <taxon>Aurantimonadaceae</taxon>
        <taxon>Aureimonas</taxon>
    </lineage>
</organism>
<keyword evidence="1" id="KW-0805">Transcription regulation</keyword>
<dbReference type="EMBL" id="LDQA01000004">
    <property type="protein sequence ID" value="KTR08249.1"/>
    <property type="molecule type" value="Genomic_DNA"/>
</dbReference>
<keyword evidence="3" id="KW-0804">Transcription</keyword>
<proteinExistence type="predicted"/>
<evidence type="ECO:0000313" key="5">
    <source>
        <dbReference type="EMBL" id="KTR08249.1"/>
    </source>
</evidence>
<protein>
    <recommendedName>
        <fullName evidence="4">HTH marR-type domain-containing protein</fullName>
    </recommendedName>
</protein>
<dbReference type="GO" id="GO:0006950">
    <property type="term" value="P:response to stress"/>
    <property type="evidence" value="ECO:0007669"/>
    <property type="project" value="TreeGrafter"/>
</dbReference>
<dbReference type="InterPro" id="IPR000835">
    <property type="entry name" value="HTH_MarR-typ"/>
</dbReference>
<sequence length="165" mass="18221">MPDTHPQAEALFLLTETARRFREAFEASLACNPAGLTPAAIRTLGNVIRFPGSRQNVLAERMEIEPMSLSSHINRLRKDGYVTQSCDPLDRRAKLVHPTEKAIQLMIELDPGFDALYQTTTRGLSKEEMTLLAAGLAKMRANIATDPSLTQPFTLIPKTEGEQAS</sequence>
<accession>A0A175RZF5</accession>
<dbReference type="GO" id="GO:0003677">
    <property type="term" value="F:DNA binding"/>
    <property type="evidence" value="ECO:0007669"/>
    <property type="project" value="UniProtKB-KW"/>
</dbReference>
<gene>
    <name evidence="5" type="ORF">NS365_01385</name>
</gene>
<dbReference type="Proteomes" id="UP000078529">
    <property type="component" value="Unassembled WGS sequence"/>
</dbReference>
<evidence type="ECO:0000259" key="4">
    <source>
        <dbReference type="PROSITE" id="PS50995"/>
    </source>
</evidence>
<dbReference type="PANTHER" id="PTHR33164:SF64">
    <property type="entry name" value="TRANSCRIPTIONAL REGULATOR SLYA"/>
    <property type="match status" value="1"/>
</dbReference>
<comment type="caution">
    <text evidence="5">The sequence shown here is derived from an EMBL/GenBank/DDBJ whole genome shotgun (WGS) entry which is preliminary data.</text>
</comment>
<dbReference type="GO" id="GO:0003700">
    <property type="term" value="F:DNA-binding transcription factor activity"/>
    <property type="evidence" value="ECO:0007669"/>
    <property type="project" value="InterPro"/>
</dbReference>
<dbReference type="RefSeq" id="WP_058598493.1">
    <property type="nucleotide sequence ID" value="NZ_LDQA01000004.1"/>
</dbReference>
<dbReference type="AlphaFoldDB" id="A0A175RZF5"/>
<dbReference type="SMART" id="SM00347">
    <property type="entry name" value="HTH_MARR"/>
    <property type="match status" value="1"/>
</dbReference>
<dbReference type="Pfam" id="PF12802">
    <property type="entry name" value="MarR_2"/>
    <property type="match status" value="1"/>
</dbReference>
<dbReference type="PRINTS" id="PR00598">
    <property type="entry name" value="HTHMARR"/>
</dbReference>
<dbReference type="PANTHER" id="PTHR33164">
    <property type="entry name" value="TRANSCRIPTIONAL REGULATOR, MARR FAMILY"/>
    <property type="match status" value="1"/>
</dbReference>
<dbReference type="PROSITE" id="PS50995">
    <property type="entry name" value="HTH_MARR_2"/>
    <property type="match status" value="1"/>
</dbReference>